<dbReference type="EMBL" id="CP035544">
    <property type="protein sequence ID" value="QBA64099.1"/>
    <property type="molecule type" value="Genomic_DNA"/>
</dbReference>
<dbReference type="InterPro" id="IPR015424">
    <property type="entry name" value="PyrdxlP-dep_Trfase"/>
</dbReference>
<dbReference type="GO" id="GO:0008483">
    <property type="term" value="F:transaminase activity"/>
    <property type="evidence" value="ECO:0007669"/>
    <property type="project" value="UniProtKB-KW"/>
</dbReference>
<dbReference type="Gene3D" id="3.90.1200.10">
    <property type="match status" value="1"/>
</dbReference>
<comment type="similarity">
    <text evidence="2">Belongs to the class-III pyridoxal-phosphate-dependent aminotransferase family.</text>
</comment>
<comment type="cofactor">
    <cofactor evidence="1">
        <name>pyridoxal 5'-phosphate</name>
        <dbReference type="ChEBI" id="CHEBI:597326"/>
    </cofactor>
</comment>
<accession>A0A411E8T0</accession>
<dbReference type="CDD" id="cd00610">
    <property type="entry name" value="OAT_like"/>
    <property type="match status" value="1"/>
</dbReference>
<dbReference type="AlphaFoldDB" id="A0A411E8T0"/>
<dbReference type="SUPFAM" id="SSF56112">
    <property type="entry name" value="Protein kinase-like (PK-like)"/>
    <property type="match status" value="1"/>
</dbReference>
<dbReference type="InterPro" id="IPR015421">
    <property type="entry name" value="PyrdxlP-dep_Trfase_major"/>
</dbReference>
<feature type="domain" description="Aminoglycoside phosphotransferase" evidence="4">
    <location>
        <begin position="23"/>
        <end position="235"/>
    </location>
</feature>
<protein>
    <submittedName>
        <fullName evidence="5">Aminotransferase class III-fold pyridoxal phosphate-dependent enzyme</fullName>
    </submittedName>
</protein>
<dbReference type="OrthoDB" id="9801052at2"/>
<dbReference type="PANTHER" id="PTHR45688">
    <property type="match status" value="1"/>
</dbReference>
<dbReference type="PROSITE" id="PS00600">
    <property type="entry name" value="AA_TRANSFER_CLASS_3"/>
    <property type="match status" value="1"/>
</dbReference>
<dbReference type="Gene3D" id="3.40.640.10">
    <property type="entry name" value="Type I PLP-dependent aspartate aminotransferase-like (Major domain)"/>
    <property type="match status" value="1"/>
</dbReference>
<dbReference type="InterPro" id="IPR015422">
    <property type="entry name" value="PyrdxlP-dep_Trfase_small"/>
</dbReference>
<dbReference type="Gene3D" id="3.30.200.20">
    <property type="entry name" value="Phosphorylase Kinase, domain 1"/>
    <property type="match status" value="1"/>
</dbReference>
<gene>
    <name evidence="5" type="ORF">EQY75_05865</name>
</gene>
<evidence type="ECO:0000313" key="5">
    <source>
        <dbReference type="EMBL" id="QBA64099.1"/>
    </source>
</evidence>
<dbReference type="InterPro" id="IPR005814">
    <property type="entry name" value="Aminotrans_3"/>
</dbReference>
<evidence type="ECO:0000259" key="4">
    <source>
        <dbReference type="Pfam" id="PF01636"/>
    </source>
</evidence>
<dbReference type="SUPFAM" id="SSF53383">
    <property type="entry name" value="PLP-dependent transferases"/>
    <property type="match status" value="1"/>
</dbReference>
<keyword evidence="5" id="KW-0032">Aminotransferase</keyword>
<dbReference type="PANTHER" id="PTHR45688:SF13">
    <property type="entry name" value="ALANINE--GLYOXYLATE AMINOTRANSFERASE 2-LIKE"/>
    <property type="match status" value="1"/>
</dbReference>
<organism evidence="5 6">
    <name type="scientific">Muriicola soli</name>
    <dbReference type="NCBI Taxonomy" id="2507538"/>
    <lineage>
        <taxon>Bacteria</taxon>
        <taxon>Pseudomonadati</taxon>
        <taxon>Bacteroidota</taxon>
        <taxon>Flavobacteriia</taxon>
        <taxon>Flavobacteriales</taxon>
        <taxon>Flavobacteriaceae</taxon>
        <taxon>Muriicola</taxon>
    </lineage>
</organism>
<dbReference type="KEGG" id="mur:EQY75_05865"/>
<evidence type="ECO:0000313" key="6">
    <source>
        <dbReference type="Proteomes" id="UP000290889"/>
    </source>
</evidence>
<dbReference type="InterPro" id="IPR011009">
    <property type="entry name" value="Kinase-like_dom_sf"/>
</dbReference>
<keyword evidence="5" id="KW-0808">Transferase</keyword>
<dbReference type="InterPro" id="IPR002575">
    <property type="entry name" value="Aminoglycoside_PTrfase"/>
</dbReference>
<sequence length="753" mass="83918">MGIDHILQRHYKLHLNSVSSLDGYVSTNYRIEAEEGVFVLKIYKNSPRILKEILAENRVLQQLGKIKGIDFPKAVRTVTGEVCLIEAENIYRLLTFIEGSFLGDVKHTPAILFSLGSYLGKIDLVLHSLEEEIFTAREISWDLRHLNLSIPLLENISDLKKRSLVSYFIQQFHEHIGPVAYQLRKSLIHNDGNDWNILTDGKKVTGIIDFGDMCHTWLISEVAIAMTYVMMHKGSPLEHGLKVLEGYQQELPLTELECDSLYYLIAARLSMSVCHSAHASELDPNSDYITISQKGAWKLLQQWLRINPLHARNRFRQTCDLPIAKGVPTSEILSQRKEHFAKNLSLSYANPIHMYGAAFQYMYDVEGNTFLDAYNNIMLVGHCHPKVVQAGQKAMSRLNTNTRYLYDILGDYGSALLKTLPSSLSKIFFVNSGSEASDLAIRMARNHSSKKNVMVIEHGYHGHTQAGIGISSYKYKAGEGIGKPEDTIETPLPKVYSSNREKSGKSRIDYTEKALEQIQDHTGTIAAFIAEPIVGCGGQVPLAPGYLNTLYPAVRAQGGLCISDEVQVGFGRLGKVFWGFELYDVIPDIVVVGKPMGNGHPMGAVITTEAVVSSFEKGPEFFSSFGGNPVSCAVGLSVLKVVEEEKLQEHAEQTGDYLIRQLRLLQKKHNTIGDVRGHGLFLGIEMITEDGEPNSQLAGDLKNELRENMILVGTDGPFDSVIKIKPPMSFDIKNAEELVSQIDTILSENMVYN</sequence>
<dbReference type="InterPro" id="IPR049704">
    <property type="entry name" value="Aminotrans_3_PPA_site"/>
</dbReference>
<dbReference type="Gene3D" id="3.90.1150.10">
    <property type="entry name" value="Aspartate Aminotransferase, domain 1"/>
    <property type="match status" value="1"/>
</dbReference>
<name>A0A411E8T0_9FLAO</name>
<dbReference type="GO" id="GO:0030170">
    <property type="term" value="F:pyridoxal phosphate binding"/>
    <property type="evidence" value="ECO:0007669"/>
    <property type="project" value="InterPro"/>
</dbReference>
<dbReference type="Pfam" id="PF00202">
    <property type="entry name" value="Aminotran_3"/>
    <property type="match status" value="1"/>
</dbReference>
<dbReference type="Proteomes" id="UP000290889">
    <property type="component" value="Chromosome"/>
</dbReference>
<reference evidence="5 6" key="1">
    <citation type="submission" date="2019-01" db="EMBL/GenBank/DDBJ databases">
        <title>Muriicola soli sp. nov., isolated from soil.</title>
        <authorList>
            <person name="Kang H.J."/>
            <person name="Kim S.B."/>
        </authorList>
    </citation>
    <scope>NUCLEOTIDE SEQUENCE [LARGE SCALE GENOMIC DNA]</scope>
    <source>
        <strain evidence="5 6">MMS17-SY002</strain>
    </source>
</reference>
<dbReference type="Pfam" id="PF01636">
    <property type="entry name" value="APH"/>
    <property type="match status" value="1"/>
</dbReference>
<evidence type="ECO:0000256" key="2">
    <source>
        <dbReference type="ARBA" id="ARBA00008954"/>
    </source>
</evidence>
<evidence type="ECO:0000256" key="1">
    <source>
        <dbReference type="ARBA" id="ARBA00001933"/>
    </source>
</evidence>
<keyword evidence="6" id="KW-1185">Reference proteome</keyword>
<proteinExistence type="inferred from homology"/>
<keyword evidence="3" id="KW-0663">Pyridoxal phosphate</keyword>
<evidence type="ECO:0000256" key="3">
    <source>
        <dbReference type="ARBA" id="ARBA00022898"/>
    </source>
</evidence>